<dbReference type="Pfam" id="PF01370">
    <property type="entry name" value="Epimerase"/>
    <property type="match status" value="1"/>
</dbReference>
<dbReference type="PANTHER" id="PTHR43238">
    <property type="entry name" value="GDP-L-FUCOSE SYNTHASE"/>
    <property type="match status" value="1"/>
</dbReference>
<gene>
    <name evidence="6" type="ORF">METZ01_LOCUS437644</name>
</gene>
<evidence type="ECO:0000256" key="1">
    <source>
        <dbReference type="ARBA" id="ARBA00005959"/>
    </source>
</evidence>
<dbReference type="AlphaFoldDB" id="A0A382YNZ8"/>
<dbReference type="SUPFAM" id="SSF51735">
    <property type="entry name" value="NAD(P)-binding Rossmann-fold domains"/>
    <property type="match status" value="1"/>
</dbReference>
<dbReference type="Gene3D" id="3.90.25.10">
    <property type="entry name" value="UDP-galactose 4-epimerase, domain 1"/>
    <property type="match status" value="1"/>
</dbReference>
<evidence type="ECO:0000259" key="5">
    <source>
        <dbReference type="Pfam" id="PF01370"/>
    </source>
</evidence>
<dbReference type="InterPro" id="IPR028614">
    <property type="entry name" value="GDP_fucose/colitose_synth"/>
</dbReference>
<feature type="non-terminal residue" evidence="6">
    <location>
        <position position="257"/>
    </location>
</feature>
<dbReference type="InterPro" id="IPR036291">
    <property type="entry name" value="NAD(P)-bd_dom_sf"/>
</dbReference>
<dbReference type="GO" id="GO:0016853">
    <property type="term" value="F:isomerase activity"/>
    <property type="evidence" value="ECO:0007669"/>
    <property type="project" value="UniProtKB-KW"/>
</dbReference>
<dbReference type="Gene3D" id="3.40.50.720">
    <property type="entry name" value="NAD(P)-binding Rossmann-like Domain"/>
    <property type="match status" value="1"/>
</dbReference>
<evidence type="ECO:0000256" key="4">
    <source>
        <dbReference type="ARBA" id="ARBA00023235"/>
    </source>
</evidence>
<reference evidence="6" key="1">
    <citation type="submission" date="2018-05" db="EMBL/GenBank/DDBJ databases">
        <authorList>
            <person name="Lanie J.A."/>
            <person name="Ng W.-L."/>
            <person name="Kazmierczak K.M."/>
            <person name="Andrzejewski T.M."/>
            <person name="Davidsen T.M."/>
            <person name="Wayne K.J."/>
            <person name="Tettelin H."/>
            <person name="Glass J.I."/>
            <person name="Rusch D."/>
            <person name="Podicherti R."/>
            <person name="Tsui H.-C.T."/>
            <person name="Winkler M.E."/>
        </authorList>
    </citation>
    <scope>NUCLEOTIDE SEQUENCE</scope>
</reference>
<dbReference type="EMBL" id="UINC01177249">
    <property type="protein sequence ID" value="SVD84790.1"/>
    <property type="molecule type" value="Genomic_DNA"/>
</dbReference>
<dbReference type="GO" id="GO:0050577">
    <property type="term" value="F:GDP-L-fucose synthase activity"/>
    <property type="evidence" value="ECO:0007669"/>
    <property type="project" value="TreeGrafter"/>
</dbReference>
<evidence type="ECO:0000256" key="3">
    <source>
        <dbReference type="ARBA" id="ARBA00023002"/>
    </source>
</evidence>
<accession>A0A382YNZ8</accession>
<evidence type="ECO:0000313" key="6">
    <source>
        <dbReference type="EMBL" id="SVD84790.1"/>
    </source>
</evidence>
<dbReference type="CDD" id="cd05239">
    <property type="entry name" value="GDP_FS_SDR_e"/>
    <property type="match status" value="1"/>
</dbReference>
<keyword evidence="2" id="KW-0521">NADP</keyword>
<protein>
    <recommendedName>
        <fullName evidence="5">NAD-dependent epimerase/dehydratase domain-containing protein</fullName>
    </recommendedName>
</protein>
<sequence>MDNSHKTPFCLAGKKIWVAGQTGMVGSAVLKRLASEDCELFMVERPELDLRDQKAVRSWLNKNKPDVIVVAAATVGGILANSSRPAEFLYDNLAIETNIIHGAYEIGVQKLLFLGSACIYPRDASQPMSEEALLTGPLEPTNQWYAVAKIAGIKLCEAYRKQYQCDFISAQPNNLYGAGDNFDPDTSHVIPALIVKAHAAKTTVQSSIEIWGTGSPMREFLHVDDLADALVHLLKTYSGLTHINIGTGEEISIHELA</sequence>
<keyword evidence="4" id="KW-0413">Isomerase</keyword>
<keyword evidence="3" id="KW-0560">Oxidoreductase</keyword>
<feature type="domain" description="NAD-dependent epimerase/dehydratase" evidence="5">
    <location>
        <begin position="16"/>
        <end position="246"/>
    </location>
</feature>
<organism evidence="6">
    <name type="scientific">marine metagenome</name>
    <dbReference type="NCBI Taxonomy" id="408172"/>
    <lineage>
        <taxon>unclassified sequences</taxon>
        <taxon>metagenomes</taxon>
        <taxon>ecological metagenomes</taxon>
    </lineage>
</organism>
<dbReference type="InterPro" id="IPR001509">
    <property type="entry name" value="Epimerase_deHydtase"/>
</dbReference>
<name>A0A382YNZ8_9ZZZZ</name>
<evidence type="ECO:0000256" key="2">
    <source>
        <dbReference type="ARBA" id="ARBA00022857"/>
    </source>
</evidence>
<proteinExistence type="inferred from homology"/>
<dbReference type="PANTHER" id="PTHR43238:SF1">
    <property type="entry name" value="GDP-L-FUCOSE SYNTHASE"/>
    <property type="match status" value="1"/>
</dbReference>
<comment type="similarity">
    <text evidence="1">Belongs to the NAD(P)-dependent epimerase/dehydratase family. Fucose synthase subfamily.</text>
</comment>